<gene>
    <name evidence="6" type="primary">rsmG</name>
    <name evidence="7" type="ORF">EV685_2244</name>
</gene>
<keyword evidence="2 6" id="KW-0698">rRNA processing</keyword>
<keyword evidence="5 6" id="KW-0949">S-adenosyl-L-methionine</keyword>
<dbReference type="Proteomes" id="UP000293433">
    <property type="component" value="Unassembled WGS sequence"/>
</dbReference>
<dbReference type="PANTHER" id="PTHR31760">
    <property type="entry name" value="S-ADENOSYL-L-METHIONINE-DEPENDENT METHYLTRANSFERASES SUPERFAMILY PROTEIN"/>
    <property type="match status" value="1"/>
</dbReference>
<dbReference type="NCBIfam" id="TIGR00138">
    <property type="entry name" value="rsmG_gidB"/>
    <property type="match status" value="1"/>
</dbReference>
<comment type="catalytic activity">
    <reaction evidence="6">
        <text>guanosine(527) in 16S rRNA + S-adenosyl-L-methionine = N(7)-methylguanosine(527) in 16S rRNA + S-adenosyl-L-homocysteine</text>
        <dbReference type="Rhea" id="RHEA:42732"/>
        <dbReference type="Rhea" id="RHEA-COMP:10209"/>
        <dbReference type="Rhea" id="RHEA-COMP:10210"/>
        <dbReference type="ChEBI" id="CHEBI:57856"/>
        <dbReference type="ChEBI" id="CHEBI:59789"/>
        <dbReference type="ChEBI" id="CHEBI:74269"/>
        <dbReference type="ChEBI" id="CHEBI:74480"/>
        <dbReference type="EC" id="2.1.1.170"/>
    </reaction>
</comment>
<name>A0A4V2EW50_9BURK</name>
<comment type="similarity">
    <text evidence="6">Belongs to the methyltransferase superfamily. RNA methyltransferase RsmG family.</text>
</comment>
<dbReference type="GO" id="GO:0005829">
    <property type="term" value="C:cytosol"/>
    <property type="evidence" value="ECO:0007669"/>
    <property type="project" value="TreeGrafter"/>
</dbReference>
<keyword evidence="1 6" id="KW-0963">Cytoplasm</keyword>
<dbReference type="CDD" id="cd02440">
    <property type="entry name" value="AdoMet_MTases"/>
    <property type="match status" value="1"/>
</dbReference>
<comment type="caution">
    <text evidence="6">Lacks conserved residue(s) required for the propagation of feature annotation.</text>
</comment>
<dbReference type="Pfam" id="PF02527">
    <property type="entry name" value="GidB"/>
    <property type="match status" value="1"/>
</dbReference>
<evidence type="ECO:0000256" key="1">
    <source>
        <dbReference type="ARBA" id="ARBA00022490"/>
    </source>
</evidence>
<evidence type="ECO:0000256" key="4">
    <source>
        <dbReference type="ARBA" id="ARBA00022679"/>
    </source>
</evidence>
<evidence type="ECO:0000313" key="8">
    <source>
        <dbReference type="Proteomes" id="UP000293433"/>
    </source>
</evidence>
<keyword evidence="4 6" id="KW-0808">Transferase</keyword>
<protein>
    <recommendedName>
        <fullName evidence="6">Ribosomal RNA small subunit methyltransferase G</fullName>
        <ecNumber evidence="6">2.1.1.170</ecNumber>
    </recommendedName>
    <alternativeName>
        <fullName evidence="6">16S rRNA 7-methylguanosine methyltransferase</fullName>
        <shortName evidence="6">16S rRNA m7G methyltransferase</shortName>
    </alternativeName>
</protein>
<keyword evidence="3 6" id="KW-0489">Methyltransferase</keyword>
<comment type="function">
    <text evidence="6">Specifically methylates the N7 position of guanine in position 527 of 16S rRNA.</text>
</comment>
<evidence type="ECO:0000313" key="7">
    <source>
        <dbReference type="EMBL" id="RZS54760.1"/>
    </source>
</evidence>
<comment type="caution">
    <text evidence="7">The sequence shown here is derived from an EMBL/GenBank/DDBJ whole genome shotgun (WGS) entry which is preliminary data.</text>
</comment>
<dbReference type="GO" id="GO:0070043">
    <property type="term" value="F:rRNA (guanine-N7-)-methyltransferase activity"/>
    <property type="evidence" value="ECO:0007669"/>
    <property type="project" value="UniProtKB-UniRule"/>
</dbReference>
<evidence type="ECO:0000256" key="2">
    <source>
        <dbReference type="ARBA" id="ARBA00022552"/>
    </source>
</evidence>
<dbReference type="InterPro" id="IPR003682">
    <property type="entry name" value="rRNA_ssu_MeTfrase_G"/>
</dbReference>
<evidence type="ECO:0000256" key="6">
    <source>
        <dbReference type="HAMAP-Rule" id="MF_00074"/>
    </source>
</evidence>
<sequence length="218" mass="23586">MSADRTQLQTGATTLGTPISDAQADTLLAYLALLQRWNAVYNLTAIRDPQQMLVQHLLDSLSVLAPLDRHRATLGAPAIRLLDVGSGGGLPGVVVAVLRPDVAVTCVDTVGKKATFIRQVAAELRLPNLQARHARVEELKDPPFDVITARAFASLADLVRLTRALLAPGACWMAMKGQHPQTEIDALPADVTVFHVEPLKVPQLDAERCLIWMRPATV</sequence>
<dbReference type="HAMAP" id="MF_00074">
    <property type="entry name" value="16SrRNA_methyltr_G"/>
    <property type="match status" value="1"/>
</dbReference>
<feature type="binding site" evidence="6">
    <location>
        <position position="150"/>
    </location>
    <ligand>
        <name>S-adenosyl-L-methionine</name>
        <dbReference type="ChEBI" id="CHEBI:59789"/>
    </ligand>
</feature>
<reference evidence="7 8" key="1">
    <citation type="submission" date="2019-02" db="EMBL/GenBank/DDBJ databases">
        <title>Genomic Encyclopedia of Type Strains, Phase IV (KMG-IV): sequencing the most valuable type-strain genomes for metagenomic binning, comparative biology and taxonomic classification.</title>
        <authorList>
            <person name="Goeker M."/>
        </authorList>
    </citation>
    <scope>NUCLEOTIDE SEQUENCE [LARGE SCALE GENOMIC DNA]</scope>
    <source>
        <strain evidence="7 8">DSM 10617</strain>
    </source>
</reference>
<dbReference type="InterPro" id="IPR029063">
    <property type="entry name" value="SAM-dependent_MTases_sf"/>
</dbReference>
<accession>A0A4V2EW50</accession>
<evidence type="ECO:0000256" key="3">
    <source>
        <dbReference type="ARBA" id="ARBA00022603"/>
    </source>
</evidence>
<organism evidence="7 8">
    <name type="scientific">Sphaerotilus mobilis</name>
    <dbReference type="NCBI Taxonomy" id="47994"/>
    <lineage>
        <taxon>Bacteria</taxon>
        <taxon>Pseudomonadati</taxon>
        <taxon>Pseudomonadota</taxon>
        <taxon>Betaproteobacteria</taxon>
        <taxon>Burkholderiales</taxon>
        <taxon>Sphaerotilaceae</taxon>
        <taxon>Sphaerotilus</taxon>
    </lineage>
</organism>
<dbReference type="AlphaFoldDB" id="A0A4V2EW50"/>
<dbReference type="SUPFAM" id="SSF53335">
    <property type="entry name" value="S-adenosyl-L-methionine-dependent methyltransferases"/>
    <property type="match status" value="1"/>
</dbReference>
<dbReference type="Gene3D" id="3.40.50.150">
    <property type="entry name" value="Vaccinia Virus protein VP39"/>
    <property type="match status" value="1"/>
</dbReference>
<dbReference type="PIRSF" id="PIRSF003078">
    <property type="entry name" value="GidB"/>
    <property type="match status" value="1"/>
</dbReference>
<proteinExistence type="inferred from homology"/>
<feature type="binding site" evidence="6">
    <location>
        <position position="90"/>
    </location>
    <ligand>
        <name>S-adenosyl-L-methionine</name>
        <dbReference type="ChEBI" id="CHEBI:59789"/>
    </ligand>
</feature>
<dbReference type="PANTHER" id="PTHR31760:SF0">
    <property type="entry name" value="S-ADENOSYL-L-METHIONINE-DEPENDENT METHYLTRANSFERASES SUPERFAMILY PROTEIN"/>
    <property type="match status" value="1"/>
</dbReference>
<feature type="binding site" evidence="6">
    <location>
        <position position="85"/>
    </location>
    <ligand>
        <name>S-adenosyl-L-methionine</name>
        <dbReference type="ChEBI" id="CHEBI:59789"/>
    </ligand>
</feature>
<dbReference type="RefSeq" id="WP_130482083.1">
    <property type="nucleotide sequence ID" value="NZ_SGWV01000009.1"/>
</dbReference>
<dbReference type="EMBL" id="SGWV01000009">
    <property type="protein sequence ID" value="RZS54760.1"/>
    <property type="molecule type" value="Genomic_DNA"/>
</dbReference>
<dbReference type="EC" id="2.1.1.170" evidence="6"/>
<dbReference type="OrthoDB" id="9808773at2"/>
<feature type="binding site" evidence="6">
    <location>
        <begin position="136"/>
        <end position="137"/>
    </location>
    <ligand>
        <name>S-adenosyl-L-methionine</name>
        <dbReference type="ChEBI" id="CHEBI:59789"/>
    </ligand>
</feature>
<comment type="subcellular location">
    <subcellularLocation>
        <location evidence="6">Cytoplasm</location>
    </subcellularLocation>
</comment>
<evidence type="ECO:0000256" key="5">
    <source>
        <dbReference type="ARBA" id="ARBA00022691"/>
    </source>
</evidence>
<keyword evidence="8" id="KW-1185">Reference proteome</keyword>